<sequence length="108" mass="12850">MEQCNYCTFSKGFKKSKRTPKFKIKIKEGLKTVYYMVLLLNRRKPGELQRITLHDYLESENNGSDKNEEFDRALTATERILVKKFKRIDIRGKRSRGVPLLYRVLFLC</sequence>
<evidence type="ECO:0000313" key="1">
    <source>
        <dbReference type="EMBL" id="CAG9789611.1"/>
    </source>
</evidence>
<dbReference type="AlphaFoldDB" id="A0A9N9R4V3"/>
<reference evidence="1" key="2">
    <citation type="submission" date="2022-10" db="EMBL/GenBank/DDBJ databases">
        <authorList>
            <consortium name="ENA_rothamsted_submissions"/>
            <consortium name="culmorum"/>
            <person name="King R."/>
        </authorList>
    </citation>
    <scope>NUCLEOTIDE SEQUENCE</scope>
</reference>
<organism evidence="1 2">
    <name type="scientific">Diatraea saccharalis</name>
    <name type="common">sugarcane borer</name>
    <dbReference type="NCBI Taxonomy" id="40085"/>
    <lineage>
        <taxon>Eukaryota</taxon>
        <taxon>Metazoa</taxon>
        <taxon>Ecdysozoa</taxon>
        <taxon>Arthropoda</taxon>
        <taxon>Hexapoda</taxon>
        <taxon>Insecta</taxon>
        <taxon>Pterygota</taxon>
        <taxon>Neoptera</taxon>
        <taxon>Endopterygota</taxon>
        <taxon>Lepidoptera</taxon>
        <taxon>Glossata</taxon>
        <taxon>Ditrysia</taxon>
        <taxon>Pyraloidea</taxon>
        <taxon>Crambidae</taxon>
        <taxon>Crambinae</taxon>
        <taxon>Diatraea</taxon>
    </lineage>
</organism>
<dbReference type="OrthoDB" id="5376140at2759"/>
<dbReference type="EMBL" id="OU893351">
    <property type="protein sequence ID" value="CAG9789611.1"/>
    <property type="molecule type" value="Genomic_DNA"/>
</dbReference>
<keyword evidence="2" id="KW-1185">Reference proteome</keyword>
<name>A0A9N9R4V3_9NEOP</name>
<dbReference type="PANTHER" id="PTHR33480">
    <property type="entry name" value="SET DOMAIN-CONTAINING PROTEIN-RELATED"/>
    <property type="match status" value="1"/>
</dbReference>
<dbReference type="Proteomes" id="UP001153714">
    <property type="component" value="Chromosome 20"/>
</dbReference>
<accession>A0A9N9R4V3</accession>
<reference evidence="1" key="1">
    <citation type="submission" date="2021-12" db="EMBL/GenBank/DDBJ databases">
        <authorList>
            <person name="King R."/>
        </authorList>
    </citation>
    <scope>NUCLEOTIDE SEQUENCE</scope>
</reference>
<dbReference type="PANTHER" id="PTHR33480:SF1">
    <property type="entry name" value="TYR RECOMBINASE DOMAIN-CONTAINING PROTEIN"/>
    <property type="match status" value="1"/>
</dbReference>
<evidence type="ECO:0000313" key="2">
    <source>
        <dbReference type="Proteomes" id="UP001153714"/>
    </source>
</evidence>
<protein>
    <submittedName>
        <fullName evidence="1">Uncharacterized protein</fullName>
    </submittedName>
</protein>
<proteinExistence type="predicted"/>
<gene>
    <name evidence="1" type="ORF">DIATSA_LOCUS7330</name>
</gene>